<comment type="caution">
    <text evidence="2">The sequence shown here is derived from an EMBL/GenBank/DDBJ whole genome shotgun (WGS) entry which is preliminary data.</text>
</comment>
<accession>X1GYP5</accession>
<keyword evidence="1" id="KW-1133">Transmembrane helix</keyword>
<dbReference type="EMBL" id="BARU01034349">
    <property type="protein sequence ID" value="GAH63026.1"/>
    <property type="molecule type" value="Genomic_DNA"/>
</dbReference>
<proteinExistence type="predicted"/>
<feature type="transmembrane region" description="Helical" evidence="1">
    <location>
        <begin position="146"/>
        <end position="166"/>
    </location>
</feature>
<reference evidence="2" key="1">
    <citation type="journal article" date="2014" name="Front. Microbiol.">
        <title>High frequency of phylogenetically diverse reductive dehalogenase-homologous genes in deep subseafloor sedimentary metagenomes.</title>
        <authorList>
            <person name="Kawai M."/>
            <person name="Futagami T."/>
            <person name="Toyoda A."/>
            <person name="Takaki Y."/>
            <person name="Nishi S."/>
            <person name="Hori S."/>
            <person name="Arai W."/>
            <person name="Tsubouchi T."/>
            <person name="Morono Y."/>
            <person name="Uchiyama I."/>
            <person name="Ito T."/>
            <person name="Fujiyama A."/>
            <person name="Inagaki F."/>
            <person name="Takami H."/>
        </authorList>
    </citation>
    <scope>NUCLEOTIDE SEQUENCE</scope>
    <source>
        <strain evidence="2">Expedition CK06-06</strain>
    </source>
</reference>
<dbReference type="AlphaFoldDB" id="X1GYP5"/>
<feature type="transmembrane region" description="Helical" evidence="1">
    <location>
        <begin position="89"/>
        <end position="108"/>
    </location>
</feature>
<feature type="non-terminal residue" evidence="2">
    <location>
        <position position="167"/>
    </location>
</feature>
<keyword evidence="1" id="KW-0472">Membrane</keyword>
<keyword evidence="1" id="KW-0812">Transmembrane</keyword>
<gene>
    <name evidence="2" type="ORF">S03H2_53928</name>
</gene>
<feature type="transmembrane region" description="Helical" evidence="1">
    <location>
        <begin position="37"/>
        <end position="59"/>
    </location>
</feature>
<evidence type="ECO:0000313" key="2">
    <source>
        <dbReference type="EMBL" id="GAH63026.1"/>
    </source>
</evidence>
<sequence>MALDRKEVTIISITILELIICFIFYPAWFSIPASRLIHYLIVAGLFIMICAFSLLLIYLNRKYDSKLKEKELSVDDLEKLEIKIKGKNISKYFIFGGFFLYSVFLLIIKTPALTSEFKIFGDEGFHVFRVILMGKMLTLGGILPKWVLAILLYMFLAMIITLVVLIR</sequence>
<organism evidence="2">
    <name type="scientific">marine sediment metagenome</name>
    <dbReference type="NCBI Taxonomy" id="412755"/>
    <lineage>
        <taxon>unclassified sequences</taxon>
        <taxon>metagenomes</taxon>
        <taxon>ecological metagenomes</taxon>
    </lineage>
</organism>
<feature type="transmembrane region" description="Helical" evidence="1">
    <location>
        <begin position="7"/>
        <end position="31"/>
    </location>
</feature>
<protein>
    <submittedName>
        <fullName evidence="2">Uncharacterized protein</fullName>
    </submittedName>
</protein>
<name>X1GYP5_9ZZZZ</name>
<evidence type="ECO:0000256" key="1">
    <source>
        <dbReference type="SAM" id="Phobius"/>
    </source>
</evidence>